<dbReference type="OrthoDB" id="9800595at2"/>
<keyword evidence="3" id="KW-0067">ATP-binding</keyword>
<dbReference type="InterPro" id="IPR050201">
    <property type="entry name" value="Bacterial_glucokinase"/>
</dbReference>
<dbReference type="AlphaFoldDB" id="A0A4R6MAU6"/>
<gene>
    <name evidence="3" type="primary">glk</name>
    <name evidence="5" type="ORF">DFP79_1854</name>
</gene>
<dbReference type="PANTHER" id="PTHR47690">
    <property type="entry name" value="GLUCOKINASE"/>
    <property type="match status" value="1"/>
</dbReference>
<keyword evidence="3" id="KW-0547">Nucleotide-binding</keyword>
<dbReference type="EMBL" id="SNXC01000011">
    <property type="protein sequence ID" value="TDO98215.1"/>
    <property type="molecule type" value="Genomic_DNA"/>
</dbReference>
<dbReference type="GO" id="GO:0005524">
    <property type="term" value="F:ATP binding"/>
    <property type="evidence" value="ECO:0007669"/>
    <property type="project" value="UniProtKB-UniRule"/>
</dbReference>
<evidence type="ECO:0000256" key="3">
    <source>
        <dbReference type="HAMAP-Rule" id="MF_00524"/>
    </source>
</evidence>
<evidence type="ECO:0000256" key="4">
    <source>
        <dbReference type="RuleBase" id="RU004046"/>
    </source>
</evidence>
<dbReference type="NCBIfam" id="TIGR00749">
    <property type="entry name" value="glk"/>
    <property type="match status" value="1"/>
</dbReference>
<organism evidence="5 6">
    <name type="scientific">Marinomonas balearica</name>
    <dbReference type="NCBI Taxonomy" id="491947"/>
    <lineage>
        <taxon>Bacteria</taxon>
        <taxon>Pseudomonadati</taxon>
        <taxon>Pseudomonadota</taxon>
        <taxon>Gammaproteobacteria</taxon>
        <taxon>Oceanospirillales</taxon>
        <taxon>Oceanospirillaceae</taxon>
        <taxon>Marinomonas</taxon>
    </lineage>
</organism>
<reference evidence="5 6" key="1">
    <citation type="submission" date="2019-03" db="EMBL/GenBank/DDBJ databases">
        <title>Genomic Encyclopedia of Type Strains, Phase III (KMG-III): the genomes of soil and plant-associated and newly described type strains.</title>
        <authorList>
            <person name="Whitman W."/>
        </authorList>
    </citation>
    <scope>NUCLEOTIDE SEQUENCE [LARGE SCALE GENOMIC DNA]</scope>
    <source>
        <strain evidence="5 6">CECT 7378</strain>
    </source>
</reference>
<comment type="subcellular location">
    <subcellularLocation>
        <location evidence="3">Cytoplasm</location>
    </subcellularLocation>
</comment>
<keyword evidence="3" id="KW-0963">Cytoplasm</keyword>
<evidence type="ECO:0000256" key="1">
    <source>
        <dbReference type="ARBA" id="ARBA00022679"/>
    </source>
</evidence>
<dbReference type="GO" id="GO:0004340">
    <property type="term" value="F:glucokinase activity"/>
    <property type="evidence" value="ECO:0007669"/>
    <property type="project" value="UniProtKB-UniRule"/>
</dbReference>
<dbReference type="Proteomes" id="UP000294656">
    <property type="component" value="Unassembled WGS sequence"/>
</dbReference>
<dbReference type="InterPro" id="IPR003836">
    <property type="entry name" value="Glucokinase"/>
</dbReference>
<dbReference type="SUPFAM" id="SSF53067">
    <property type="entry name" value="Actin-like ATPase domain"/>
    <property type="match status" value="1"/>
</dbReference>
<comment type="catalytic activity">
    <reaction evidence="3">
        <text>D-glucose + ATP = D-glucose 6-phosphate + ADP + H(+)</text>
        <dbReference type="Rhea" id="RHEA:17825"/>
        <dbReference type="ChEBI" id="CHEBI:4167"/>
        <dbReference type="ChEBI" id="CHEBI:15378"/>
        <dbReference type="ChEBI" id="CHEBI:30616"/>
        <dbReference type="ChEBI" id="CHEBI:61548"/>
        <dbReference type="ChEBI" id="CHEBI:456216"/>
        <dbReference type="EC" id="2.7.1.2"/>
    </reaction>
</comment>
<dbReference type="HAMAP" id="MF_00524">
    <property type="entry name" value="Glucokinase"/>
    <property type="match status" value="1"/>
</dbReference>
<accession>A0A4R6MAU6</accession>
<dbReference type="Gene3D" id="3.40.367.20">
    <property type="match status" value="1"/>
</dbReference>
<comment type="similarity">
    <text evidence="3 4">Belongs to the bacterial glucokinase family.</text>
</comment>
<comment type="caution">
    <text evidence="3">Lacks conserved residue(s) required for the propagation of feature annotation.</text>
</comment>
<keyword evidence="2 3" id="KW-0418">Kinase</keyword>
<dbReference type="RefSeq" id="WP_133503642.1">
    <property type="nucleotide sequence ID" value="NZ_SNXC01000011.1"/>
</dbReference>
<comment type="caution">
    <text evidence="5">The sequence shown here is derived from an EMBL/GenBank/DDBJ whole genome shotgun (WGS) entry which is preliminary data.</text>
</comment>
<keyword evidence="3" id="KW-0324">Glycolysis</keyword>
<evidence type="ECO:0000256" key="2">
    <source>
        <dbReference type="ARBA" id="ARBA00022777"/>
    </source>
</evidence>
<proteinExistence type="inferred from homology"/>
<sequence>MSHALIADLGGTNARFAIVPIHQYQPQEVHVFACKDFDTFFDAANAYLDVCSIELDAIDAIVLAIAGPVNQEVICFTNNTWKFTKNEIQAHFGEDKAVALLNDYDALGHCLEILPQEDLVTIGEPEHIDSTAPSWVLGPGTGLGVACVVPQEGSANLVLPGEGGHADLSSNTDQEDYILTFLRKRHHRVSAERVLSGMGIENIYEALCAREGIDKRLTAPAIGEAYLSGNDPVAKETMAQFFTFFGRVVGNLVLAVESRGGVYITGGIIPRYLDGFKESGFREAMQEKGRMAGFVSPIPTFVVMSEYPGLMGCANYASYLVSKA</sequence>
<dbReference type="EC" id="2.7.1.2" evidence="3"/>
<dbReference type="GO" id="GO:0006096">
    <property type="term" value="P:glycolytic process"/>
    <property type="evidence" value="ECO:0007669"/>
    <property type="project" value="UniProtKB-UniRule"/>
</dbReference>
<dbReference type="PANTHER" id="PTHR47690:SF1">
    <property type="entry name" value="GLUCOKINASE"/>
    <property type="match status" value="1"/>
</dbReference>
<dbReference type="InterPro" id="IPR043129">
    <property type="entry name" value="ATPase_NBD"/>
</dbReference>
<dbReference type="Pfam" id="PF02685">
    <property type="entry name" value="Glucokinase"/>
    <property type="match status" value="1"/>
</dbReference>
<dbReference type="Gene3D" id="3.30.420.40">
    <property type="match status" value="1"/>
</dbReference>
<keyword evidence="1 3" id="KW-0808">Transferase</keyword>
<dbReference type="GO" id="GO:0005829">
    <property type="term" value="C:cytosol"/>
    <property type="evidence" value="ECO:0007669"/>
    <property type="project" value="TreeGrafter"/>
</dbReference>
<evidence type="ECO:0000313" key="5">
    <source>
        <dbReference type="EMBL" id="TDO98215.1"/>
    </source>
</evidence>
<evidence type="ECO:0000313" key="6">
    <source>
        <dbReference type="Proteomes" id="UP000294656"/>
    </source>
</evidence>
<dbReference type="GO" id="GO:0005536">
    <property type="term" value="F:D-glucose binding"/>
    <property type="evidence" value="ECO:0007669"/>
    <property type="project" value="InterPro"/>
</dbReference>
<dbReference type="CDD" id="cd24008">
    <property type="entry name" value="ASKHA_NBD_GLK"/>
    <property type="match status" value="1"/>
</dbReference>
<keyword evidence="6" id="KW-1185">Reference proteome</keyword>
<name>A0A4R6MAU6_9GAMM</name>
<protein>
    <recommendedName>
        <fullName evidence="3">Glucokinase</fullName>
        <ecNumber evidence="3">2.7.1.2</ecNumber>
    </recommendedName>
    <alternativeName>
        <fullName evidence="3">Glucose kinase</fullName>
    </alternativeName>
</protein>